<accession>A0ABY7GY62</accession>
<evidence type="ECO:0000313" key="1">
    <source>
        <dbReference type="EMBL" id="WAS91911.1"/>
    </source>
</evidence>
<gene>
    <name evidence="1" type="ORF">O0S08_37490</name>
</gene>
<protein>
    <submittedName>
        <fullName evidence="1">Uncharacterized protein</fullName>
    </submittedName>
</protein>
<organism evidence="1 2">
    <name type="scientific">Nannocystis punicea</name>
    <dbReference type="NCBI Taxonomy" id="2995304"/>
    <lineage>
        <taxon>Bacteria</taxon>
        <taxon>Pseudomonadati</taxon>
        <taxon>Myxococcota</taxon>
        <taxon>Polyangia</taxon>
        <taxon>Nannocystales</taxon>
        <taxon>Nannocystaceae</taxon>
        <taxon>Nannocystis</taxon>
    </lineage>
</organism>
<sequence>MAVKAIASPTTYVGAGKVEFGLYEFSCVYINFLDTDYIGVVYELATGNPKPCYKNYASWKEASPYFKDANCTQAVGYTLPGYPPSVLQVSGTLFYVTGNSPIVTPTYTWNAMQNTCVMNNVELEFHEYKPVPSWVLEIMDSPPYSMVLEY</sequence>
<evidence type="ECO:0000313" key="2">
    <source>
        <dbReference type="Proteomes" id="UP001164459"/>
    </source>
</evidence>
<dbReference type="RefSeq" id="WP_269034268.1">
    <property type="nucleotide sequence ID" value="NZ_CP114040.1"/>
</dbReference>
<keyword evidence="2" id="KW-1185">Reference proteome</keyword>
<dbReference type="EMBL" id="CP114040">
    <property type="protein sequence ID" value="WAS91911.1"/>
    <property type="molecule type" value="Genomic_DNA"/>
</dbReference>
<name>A0ABY7GY62_9BACT</name>
<reference evidence="1" key="1">
    <citation type="submission" date="2022-11" db="EMBL/GenBank/DDBJ databases">
        <title>Minimal conservation of predation-associated metabolite biosynthetic gene clusters underscores biosynthetic potential of Myxococcota including descriptions for ten novel species: Archangium lansinium sp. nov., Myxococcus landrumus sp. nov., Nannocystis bai.</title>
        <authorList>
            <person name="Ahearne A."/>
            <person name="Stevens C."/>
            <person name="Dowd S."/>
        </authorList>
    </citation>
    <scope>NUCLEOTIDE SEQUENCE</scope>
    <source>
        <strain evidence="1">Fl3</strain>
    </source>
</reference>
<dbReference type="Proteomes" id="UP001164459">
    <property type="component" value="Chromosome"/>
</dbReference>
<proteinExistence type="predicted"/>